<dbReference type="SUPFAM" id="SSF81606">
    <property type="entry name" value="PP2C-like"/>
    <property type="match status" value="1"/>
</dbReference>
<dbReference type="PANTHER" id="PTHR12320:SF88">
    <property type="entry name" value="PROTEIN PHOSPHATASE"/>
    <property type="match status" value="1"/>
</dbReference>
<dbReference type="GO" id="GO:0046872">
    <property type="term" value="F:metal ion binding"/>
    <property type="evidence" value="ECO:0007669"/>
    <property type="project" value="UniProtKB-UniRule"/>
</dbReference>
<dbReference type="GO" id="GO:0004722">
    <property type="term" value="F:protein serine/threonine phosphatase activity"/>
    <property type="evidence" value="ECO:0007669"/>
    <property type="project" value="UniProtKB-EC"/>
</dbReference>
<dbReference type="InterPro" id="IPR001932">
    <property type="entry name" value="PPM-type_phosphatase-like_dom"/>
</dbReference>
<reference evidence="3" key="2">
    <citation type="submission" date="2022-03" db="EMBL/GenBank/DDBJ databases">
        <title>Draft title - Genomic analysis of global carrot germplasm unveils the trajectory of domestication and the origin of high carotenoid orange carrot.</title>
        <authorList>
            <person name="Iorizzo M."/>
            <person name="Ellison S."/>
            <person name="Senalik D."/>
            <person name="Macko-Podgorni A."/>
            <person name="Grzebelus D."/>
            <person name="Bostan H."/>
            <person name="Rolling W."/>
            <person name="Curaba J."/>
            <person name="Simon P."/>
        </authorList>
    </citation>
    <scope>NUCLEOTIDE SEQUENCE</scope>
    <source>
        <tissue evidence="3">Leaf</tissue>
    </source>
</reference>
<protein>
    <recommendedName>
        <fullName evidence="1">Protein phosphatase</fullName>
        <ecNumber evidence="1">3.1.3.16</ecNumber>
    </recommendedName>
</protein>
<keyword evidence="1" id="KW-0460">Magnesium</keyword>
<accession>A0AAF0WDF4</accession>
<evidence type="ECO:0000313" key="4">
    <source>
        <dbReference type="Proteomes" id="UP000077755"/>
    </source>
</evidence>
<dbReference type="EC" id="3.1.3.16" evidence="1"/>
<comment type="catalytic activity">
    <reaction evidence="1">
        <text>O-phospho-L-threonyl-[protein] + H2O = L-threonyl-[protein] + phosphate</text>
        <dbReference type="Rhea" id="RHEA:47004"/>
        <dbReference type="Rhea" id="RHEA-COMP:11060"/>
        <dbReference type="Rhea" id="RHEA-COMP:11605"/>
        <dbReference type="ChEBI" id="CHEBI:15377"/>
        <dbReference type="ChEBI" id="CHEBI:30013"/>
        <dbReference type="ChEBI" id="CHEBI:43474"/>
        <dbReference type="ChEBI" id="CHEBI:61977"/>
        <dbReference type="EC" id="3.1.3.16"/>
    </reaction>
</comment>
<gene>
    <name evidence="3" type="ORF">DCAR_0205439</name>
</gene>
<evidence type="ECO:0000259" key="2">
    <source>
        <dbReference type="PROSITE" id="PS51746"/>
    </source>
</evidence>
<evidence type="ECO:0000313" key="3">
    <source>
        <dbReference type="EMBL" id="WOG86238.1"/>
    </source>
</evidence>
<comment type="similarity">
    <text evidence="1">Belongs to the PP2C family.</text>
</comment>
<dbReference type="InterPro" id="IPR039123">
    <property type="entry name" value="PPTC7"/>
</dbReference>
<keyword evidence="1" id="KW-0479">Metal-binding</keyword>
<keyword evidence="1" id="KW-0378">Hydrolase</keyword>
<dbReference type="EMBL" id="CP093344">
    <property type="protein sequence ID" value="WOG86238.1"/>
    <property type="molecule type" value="Genomic_DNA"/>
</dbReference>
<dbReference type="PROSITE" id="PS51746">
    <property type="entry name" value="PPM_2"/>
    <property type="match status" value="1"/>
</dbReference>
<keyword evidence="4" id="KW-1185">Reference proteome</keyword>
<feature type="domain" description="PPM-type phosphatase" evidence="2">
    <location>
        <begin position="1"/>
        <end position="232"/>
    </location>
</feature>
<comment type="catalytic activity">
    <reaction evidence="1">
        <text>O-phospho-L-seryl-[protein] + H2O = L-seryl-[protein] + phosphate</text>
        <dbReference type="Rhea" id="RHEA:20629"/>
        <dbReference type="Rhea" id="RHEA-COMP:9863"/>
        <dbReference type="Rhea" id="RHEA-COMP:11604"/>
        <dbReference type="ChEBI" id="CHEBI:15377"/>
        <dbReference type="ChEBI" id="CHEBI:29999"/>
        <dbReference type="ChEBI" id="CHEBI:43474"/>
        <dbReference type="ChEBI" id="CHEBI:83421"/>
        <dbReference type="EC" id="3.1.3.16"/>
    </reaction>
</comment>
<proteinExistence type="inferred from homology"/>
<dbReference type="Gene3D" id="3.60.40.10">
    <property type="entry name" value="PPM-type phosphatase domain"/>
    <property type="match status" value="1"/>
</dbReference>
<reference evidence="3" key="1">
    <citation type="journal article" date="2016" name="Nat. Genet.">
        <title>A high-quality carrot genome assembly provides new insights into carotenoid accumulation and asterid genome evolution.</title>
        <authorList>
            <person name="Iorizzo M."/>
            <person name="Ellison S."/>
            <person name="Senalik D."/>
            <person name="Zeng P."/>
            <person name="Satapoomin P."/>
            <person name="Huang J."/>
            <person name="Bowman M."/>
            <person name="Iovene M."/>
            <person name="Sanseverino W."/>
            <person name="Cavagnaro P."/>
            <person name="Yildiz M."/>
            <person name="Macko-Podgorni A."/>
            <person name="Moranska E."/>
            <person name="Grzebelus E."/>
            <person name="Grzebelus D."/>
            <person name="Ashrafi H."/>
            <person name="Zheng Z."/>
            <person name="Cheng S."/>
            <person name="Spooner D."/>
            <person name="Van Deynze A."/>
            <person name="Simon P."/>
        </authorList>
    </citation>
    <scope>NUCLEOTIDE SEQUENCE</scope>
    <source>
        <tissue evidence="3">Leaf</tissue>
    </source>
</reference>
<evidence type="ECO:0000256" key="1">
    <source>
        <dbReference type="RuleBase" id="RU366020"/>
    </source>
</evidence>
<keyword evidence="1" id="KW-0904">Protein phosphatase</keyword>
<organism evidence="3 4">
    <name type="scientific">Daucus carota subsp. sativus</name>
    <name type="common">Carrot</name>
    <dbReference type="NCBI Taxonomy" id="79200"/>
    <lineage>
        <taxon>Eukaryota</taxon>
        <taxon>Viridiplantae</taxon>
        <taxon>Streptophyta</taxon>
        <taxon>Embryophyta</taxon>
        <taxon>Tracheophyta</taxon>
        <taxon>Spermatophyta</taxon>
        <taxon>Magnoliopsida</taxon>
        <taxon>eudicotyledons</taxon>
        <taxon>Gunneridae</taxon>
        <taxon>Pentapetalae</taxon>
        <taxon>asterids</taxon>
        <taxon>campanulids</taxon>
        <taxon>Apiales</taxon>
        <taxon>Apiaceae</taxon>
        <taxon>Apioideae</taxon>
        <taxon>Scandiceae</taxon>
        <taxon>Daucinae</taxon>
        <taxon>Daucus</taxon>
        <taxon>Daucus sect. Daucus</taxon>
    </lineage>
</organism>
<dbReference type="Proteomes" id="UP000077755">
    <property type="component" value="Chromosome 2"/>
</dbReference>
<name>A0AAF0WDF4_DAUCS</name>
<dbReference type="AlphaFoldDB" id="A0AAF0WDF4"/>
<sequence length="232" mass="25229">MYNYIKETGGDDAHFVCVNEKVIGVTDGVGGWAGIGVNAGLYARELMSNSVGAILNEPKDGIDPFRVLTRLEPILLQKLRDPQQPASYVLKKKGYTPSVPLISLRGTEGVHAINLGDSGFIVLRDGCTVFESPVQQHGFNFTYQLECSSRSDQPSSGQVFMIPVVPGDVIVVGTDGLFDNLFSNEVVLVKLAAFAQQRALDRHKQTPFSTADKEVGFRYYGGKLDDITVVVS</sequence>
<comment type="cofactor">
    <cofactor evidence="1">
        <name>Mg(2+)</name>
        <dbReference type="ChEBI" id="CHEBI:18420"/>
    </cofactor>
</comment>
<keyword evidence="1" id="KW-0464">Manganese</keyword>
<dbReference type="PANTHER" id="PTHR12320">
    <property type="entry name" value="PROTEIN PHOSPHATASE 2C"/>
    <property type="match status" value="1"/>
</dbReference>
<comment type="cofactor">
    <cofactor evidence="1">
        <name>Mn(2+)</name>
        <dbReference type="ChEBI" id="CHEBI:29035"/>
    </cofactor>
</comment>
<dbReference type="InterPro" id="IPR036457">
    <property type="entry name" value="PPM-type-like_dom_sf"/>
</dbReference>